<organism evidence="2 3">
    <name type="scientific">Phyllobacterium phragmitis</name>
    <dbReference type="NCBI Taxonomy" id="2670329"/>
    <lineage>
        <taxon>Bacteria</taxon>
        <taxon>Pseudomonadati</taxon>
        <taxon>Pseudomonadota</taxon>
        <taxon>Alphaproteobacteria</taxon>
        <taxon>Hyphomicrobiales</taxon>
        <taxon>Phyllobacteriaceae</taxon>
        <taxon>Phyllobacterium</taxon>
    </lineage>
</organism>
<dbReference type="EMBL" id="PVBR01000006">
    <property type="protein sequence ID" value="PRD43550.1"/>
    <property type="molecule type" value="Genomic_DNA"/>
</dbReference>
<name>A0A2S9IST5_9HYPH</name>
<protein>
    <submittedName>
        <fullName evidence="2">Uncharacterized protein</fullName>
    </submittedName>
</protein>
<evidence type="ECO:0000256" key="1">
    <source>
        <dbReference type="SAM" id="MobiDB-lite"/>
    </source>
</evidence>
<dbReference type="Proteomes" id="UP000239434">
    <property type="component" value="Unassembled WGS sequence"/>
</dbReference>
<reference evidence="2 3" key="1">
    <citation type="submission" date="2018-02" db="EMBL/GenBank/DDBJ databases">
        <title>The draft genome of Phyllobacterium sp. 1N-3.</title>
        <authorList>
            <person name="Liu L."/>
            <person name="Li L."/>
            <person name="Zhang X."/>
            <person name="Wang T."/>
            <person name="Liang L."/>
        </authorList>
    </citation>
    <scope>NUCLEOTIDE SEQUENCE [LARGE SCALE GENOMIC DNA]</scope>
    <source>
        <strain evidence="2 3">1N-3</strain>
    </source>
</reference>
<sequence length="180" mass="20476">MNSSQTLNLIVKLAGFKLLVRANRFGCDSNFARETHDYVITVLDGFRAELAELIHLACEARRETDPDEQDDLIYHLLQRQNATERHWYDCQPLEVGGWNRSEPDGSFRNPVTGKAESAEIPRVIDIPRESLCGLPAILDDVEIECGIAFTYDMVIYKPRPRNPEATKTMPAFDPDAEIPW</sequence>
<gene>
    <name evidence="2" type="ORF">C5748_09780</name>
</gene>
<evidence type="ECO:0000313" key="3">
    <source>
        <dbReference type="Proteomes" id="UP000239434"/>
    </source>
</evidence>
<feature type="region of interest" description="Disordered" evidence="1">
    <location>
        <begin position="160"/>
        <end position="180"/>
    </location>
</feature>
<comment type="caution">
    <text evidence="2">The sequence shown here is derived from an EMBL/GenBank/DDBJ whole genome shotgun (WGS) entry which is preliminary data.</text>
</comment>
<accession>A0A2S9IST5</accession>
<evidence type="ECO:0000313" key="2">
    <source>
        <dbReference type="EMBL" id="PRD43550.1"/>
    </source>
</evidence>
<dbReference type="AlphaFoldDB" id="A0A2S9IST5"/>
<proteinExistence type="predicted"/>
<keyword evidence="3" id="KW-1185">Reference proteome</keyword>
<dbReference type="RefSeq" id="WP_105741762.1">
    <property type="nucleotide sequence ID" value="NZ_PVBR01000006.1"/>
</dbReference>